<dbReference type="InterPro" id="IPR035969">
    <property type="entry name" value="Rab-GAP_TBC_sf"/>
</dbReference>
<evidence type="ECO:0000313" key="3">
    <source>
        <dbReference type="Proteomes" id="UP000187209"/>
    </source>
</evidence>
<organism evidence="2 3">
    <name type="scientific">Stentor coeruleus</name>
    <dbReference type="NCBI Taxonomy" id="5963"/>
    <lineage>
        <taxon>Eukaryota</taxon>
        <taxon>Sar</taxon>
        <taxon>Alveolata</taxon>
        <taxon>Ciliophora</taxon>
        <taxon>Postciliodesmatophora</taxon>
        <taxon>Heterotrichea</taxon>
        <taxon>Heterotrichida</taxon>
        <taxon>Stentoridae</taxon>
        <taxon>Stentor</taxon>
    </lineage>
</organism>
<dbReference type="PANTHER" id="PTHR47219:SF9">
    <property type="entry name" value="GTPASE ACTIVATING PROTEIN AND CENTROSOME-ASSOCIATED, ISOFORM B"/>
    <property type="match status" value="1"/>
</dbReference>
<dbReference type="OrthoDB" id="295078at2759"/>
<dbReference type="Pfam" id="PF00566">
    <property type="entry name" value="RabGAP-TBC"/>
    <property type="match status" value="1"/>
</dbReference>
<gene>
    <name evidence="2" type="ORF">SteCoe_31143</name>
</gene>
<proteinExistence type="predicted"/>
<dbReference type="InterPro" id="IPR027267">
    <property type="entry name" value="AH/BAR_dom_sf"/>
</dbReference>
<comment type="caution">
    <text evidence="2">The sequence shown here is derived from an EMBL/GenBank/DDBJ whole genome shotgun (WGS) entry which is preliminary data.</text>
</comment>
<reference evidence="2 3" key="1">
    <citation type="submission" date="2016-11" db="EMBL/GenBank/DDBJ databases">
        <title>The macronuclear genome of Stentor coeruleus: a giant cell with tiny introns.</title>
        <authorList>
            <person name="Slabodnick M."/>
            <person name="Ruby J.G."/>
            <person name="Reiff S.B."/>
            <person name="Swart E.C."/>
            <person name="Gosai S."/>
            <person name="Prabakaran S."/>
            <person name="Witkowska E."/>
            <person name="Larue G.E."/>
            <person name="Fisher S."/>
            <person name="Freeman R.M."/>
            <person name="Gunawardena J."/>
            <person name="Chu W."/>
            <person name="Stover N.A."/>
            <person name="Gregory B.D."/>
            <person name="Nowacki M."/>
            <person name="Derisi J."/>
            <person name="Roy S.W."/>
            <person name="Marshall W.F."/>
            <person name="Sood P."/>
        </authorList>
    </citation>
    <scope>NUCLEOTIDE SEQUENCE [LARGE SCALE GENOMIC DNA]</scope>
    <source>
        <strain evidence="2">WM001</strain>
    </source>
</reference>
<name>A0A1R2B224_9CILI</name>
<dbReference type="GO" id="GO:0005096">
    <property type="term" value="F:GTPase activator activity"/>
    <property type="evidence" value="ECO:0007669"/>
    <property type="project" value="TreeGrafter"/>
</dbReference>
<dbReference type="Gene3D" id="1.20.1270.60">
    <property type="entry name" value="Arfaptin homology (AH) domain/BAR domain"/>
    <property type="match status" value="1"/>
</dbReference>
<protein>
    <recommendedName>
        <fullName evidence="1">Rab-GAP TBC domain-containing protein</fullName>
    </recommendedName>
</protein>
<dbReference type="SUPFAM" id="SSF103657">
    <property type="entry name" value="BAR/IMD domain-like"/>
    <property type="match status" value="1"/>
</dbReference>
<dbReference type="SMART" id="SM00164">
    <property type="entry name" value="TBC"/>
    <property type="match status" value="1"/>
</dbReference>
<dbReference type="EMBL" id="MPUH01001053">
    <property type="protein sequence ID" value="OMJ70796.1"/>
    <property type="molecule type" value="Genomic_DNA"/>
</dbReference>
<accession>A0A1R2B224</accession>
<dbReference type="Proteomes" id="UP000187209">
    <property type="component" value="Unassembled WGS sequence"/>
</dbReference>
<keyword evidence="3" id="KW-1185">Reference proteome</keyword>
<dbReference type="GO" id="GO:0031267">
    <property type="term" value="F:small GTPase binding"/>
    <property type="evidence" value="ECO:0007669"/>
    <property type="project" value="TreeGrafter"/>
</dbReference>
<dbReference type="InterPro" id="IPR050302">
    <property type="entry name" value="Rab_GAP_TBC_domain"/>
</dbReference>
<dbReference type="AlphaFoldDB" id="A0A1R2B224"/>
<dbReference type="SUPFAM" id="SSF47923">
    <property type="entry name" value="Ypt/Rab-GAP domain of gyp1p"/>
    <property type="match status" value="2"/>
</dbReference>
<dbReference type="PANTHER" id="PTHR47219">
    <property type="entry name" value="RAB GTPASE-ACTIVATING PROTEIN 1-LIKE"/>
    <property type="match status" value="1"/>
</dbReference>
<evidence type="ECO:0000259" key="1">
    <source>
        <dbReference type="PROSITE" id="PS50086"/>
    </source>
</evidence>
<feature type="domain" description="Rab-GAP TBC" evidence="1">
    <location>
        <begin position="619"/>
        <end position="806"/>
    </location>
</feature>
<dbReference type="PROSITE" id="PS50086">
    <property type="entry name" value="TBC_RABGAP"/>
    <property type="match status" value="1"/>
</dbReference>
<dbReference type="InterPro" id="IPR000195">
    <property type="entry name" value="Rab-GAP-TBC_dom"/>
</dbReference>
<dbReference type="Gene3D" id="1.10.8.270">
    <property type="entry name" value="putative rabgap domain of human tbc1 domain family member 14 like domains"/>
    <property type="match status" value="1"/>
</dbReference>
<evidence type="ECO:0000313" key="2">
    <source>
        <dbReference type="EMBL" id="OMJ70796.1"/>
    </source>
</evidence>
<dbReference type="Gene3D" id="1.10.472.80">
    <property type="entry name" value="Ypt/Rab-GAP domain of gyp1p, domain 3"/>
    <property type="match status" value="1"/>
</dbReference>
<sequence>MSFSEICDKFEPVVSCLQKGEKTISAICTLFKSYKQTIEISSIKLQKALDNFKSDLPKEHQLDTLSTALNSLSEYCIKIINHQSTFSKNIGHEILEPLELFLSQFSQARNDLQVKGLSLVREVNKSKEKTNKMKEKYYQSCEQLEKCERAEKSCIEENKEKLEKLQRASGVQRLQMAKCLDGYTMTYKELDGICDKYDSQMPGIMESLQKSNESRIHFIKLTLEKHINCHNKYLGLCKDSIDEFGSFVSNINSNIDIRVFVDINKSKAKHGREVFMKYDKFIESKMNPKLVESKSNVEEDYEVMEEKVFKNNEDPDTLLVEKVLEHLLPSDHDSNPSGNLDPIFYSKISELLHTPDGRGLFCDILETKRSRCFLHYSKVTQLAALIKSFLTSMMMQDDNDSAVFCKIVVLAHVFYTEEEGGKRRYLTYFLENHAIWQDQNRWIEAIEAATWTKIQSDQEYSKSLPKKKKSLLGIIKSIGRAGFQKDADEERESKLAAFMIMGQFNFHMIHLGLPQEISNNIVLSFCKKFELDNERTCNLLAELQANQKINTRAEKTKISLQLREKEKSRWDKLLPIGLALEFLLPEECFEFRLVNKSWNNTLKISIFKKWLLEWDISSERKIKLRNWVWTDTLKALSRPIDYFHLLSEMMGKPLNDKSLHEIIDIDVARSYQGNDAMPPQILKNILKTYSYYNPELGYCQGMNYIVGTIYLQVQDEALAFKILISLIDKFQMKSLFIKNLPKLKQFFYQLDRIIGLFLPELHEKFKEISICSGHFSSSWFITLYSSVLQNRPDLLYPIWDMFLLDGWKTIFKVAVAILSKLSRNIVASKFEDIMLILTNFQIMNVGAEIFEKDFISRVRSVNISNALLRDLESEYEHLKLKASTSSKIIYT</sequence>